<evidence type="ECO:0000259" key="5">
    <source>
        <dbReference type="PROSITE" id="PS50106"/>
    </source>
</evidence>
<organism evidence="7 9">
    <name type="scientific">Azotobacter beijerinckii</name>
    <dbReference type="NCBI Taxonomy" id="170623"/>
    <lineage>
        <taxon>Bacteria</taxon>
        <taxon>Pseudomonadati</taxon>
        <taxon>Pseudomonadota</taxon>
        <taxon>Gammaproteobacteria</taxon>
        <taxon>Pseudomonadales</taxon>
        <taxon>Pseudomonadaceae</taxon>
        <taxon>Azotobacter</taxon>
    </lineage>
</organism>
<feature type="domain" description="PDZ" evidence="5">
    <location>
        <begin position="271"/>
        <end position="362"/>
    </location>
</feature>
<dbReference type="Gene3D" id="2.40.10.120">
    <property type="match status" value="1"/>
</dbReference>
<dbReference type="GO" id="GO:0006515">
    <property type="term" value="P:protein quality control for misfolded or incompletely synthesized proteins"/>
    <property type="evidence" value="ECO:0007669"/>
    <property type="project" value="TreeGrafter"/>
</dbReference>
<dbReference type="EMBL" id="FNYQ01000010">
    <property type="protein sequence ID" value="SEI59148.1"/>
    <property type="molecule type" value="Genomic_DNA"/>
</dbReference>
<evidence type="ECO:0000256" key="1">
    <source>
        <dbReference type="ARBA" id="ARBA00010541"/>
    </source>
</evidence>
<dbReference type="GO" id="GO:0004252">
    <property type="term" value="F:serine-type endopeptidase activity"/>
    <property type="evidence" value="ECO:0007669"/>
    <property type="project" value="InterPro"/>
</dbReference>
<dbReference type="Proteomes" id="UP000199005">
    <property type="component" value="Unassembled WGS sequence"/>
</dbReference>
<evidence type="ECO:0000313" key="9">
    <source>
        <dbReference type="Proteomes" id="UP000199250"/>
    </source>
</evidence>
<dbReference type="InterPro" id="IPR001940">
    <property type="entry name" value="Peptidase_S1C"/>
</dbReference>
<name>A0A1H6RTE2_9GAMM</name>
<comment type="similarity">
    <text evidence="1">Belongs to the peptidase S1C family.</text>
</comment>
<dbReference type="PANTHER" id="PTHR22939:SF101">
    <property type="entry name" value="PERIPLASMIC PH-DEPENDENT SERINE ENDOPROTEASE DEGQ"/>
    <property type="match status" value="1"/>
</dbReference>
<dbReference type="AlphaFoldDB" id="A0A1H6RTE2"/>
<dbReference type="SMART" id="SM00228">
    <property type="entry name" value="PDZ"/>
    <property type="match status" value="1"/>
</dbReference>
<dbReference type="OrthoDB" id="9758917at2"/>
<dbReference type="GO" id="GO:0042597">
    <property type="term" value="C:periplasmic space"/>
    <property type="evidence" value="ECO:0007669"/>
    <property type="project" value="TreeGrafter"/>
</dbReference>
<protein>
    <submittedName>
        <fullName evidence="7">Serine protease DegS</fullName>
    </submittedName>
</protein>
<evidence type="ECO:0000256" key="2">
    <source>
        <dbReference type="ARBA" id="ARBA00022670"/>
    </source>
</evidence>
<dbReference type="SUPFAM" id="SSF50494">
    <property type="entry name" value="Trypsin-like serine proteases"/>
    <property type="match status" value="1"/>
</dbReference>
<dbReference type="InterPro" id="IPR001478">
    <property type="entry name" value="PDZ"/>
</dbReference>
<gene>
    <name evidence="7" type="ORF">SAMN04244572_00979</name>
    <name evidence="6" type="ORF">SAMN04244579_00022</name>
</gene>
<sequence>MLKALRFLGWPLVVGVLLALLIIQRYPEWVGLPQRDGNEQQPPFAILSPQSPASYASAVSSAAPAVANLYTTKVVKKPAQPLFDDPLLQQYFGNSLPSQRRLESSLGSAVIMSQDGYLLTNNHVTTGADQIVVALKDGREVLARVIGNDSETDLAVLKIDLDDLPVMHLGRSDSIRIGDVALAIGNPFGVGQTVTMGIISATGRNQLGLNTYEDFIQTDAAINPGNSGGALIDANGNLIGINTAIFSRSGGSQGIGFAIPAKLAMEVMEEIIEHGQVIRGWLGLEVQPLTKELAESFGLEGRPGIVVAGIYRDGPAQRAGLQPGDLIVSLDGQPATDGRHAMNQVAQAQPGETIDIAVLRNGQALTLTAEIGLRPPPTAVQPQAPAQPE</sequence>
<evidence type="ECO:0000256" key="4">
    <source>
        <dbReference type="ARBA" id="ARBA00022825"/>
    </source>
</evidence>
<dbReference type="PROSITE" id="PS50106">
    <property type="entry name" value="PDZ"/>
    <property type="match status" value="1"/>
</dbReference>
<keyword evidence="3" id="KW-0378">Hydrolase</keyword>
<accession>A0A1H6RTE2</accession>
<evidence type="ECO:0000256" key="3">
    <source>
        <dbReference type="ARBA" id="ARBA00022801"/>
    </source>
</evidence>
<proteinExistence type="inferred from homology"/>
<dbReference type="InterPro" id="IPR009003">
    <property type="entry name" value="Peptidase_S1_PA"/>
</dbReference>
<evidence type="ECO:0000313" key="8">
    <source>
        <dbReference type="Proteomes" id="UP000199005"/>
    </source>
</evidence>
<keyword evidence="2 7" id="KW-0645">Protease</keyword>
<dbReference type="SUPFAM" id="SSF50156">
    <property type="entry name" value="PDZ domain-like"/>
    <property type="match status" value="1"/>
</dbReference>
<dbReference type="FunFam" id="2.40.10.10:FF:000001">
    <property type="entry name" value="Periplasmic serine protease DegS"/>
    <property type="match status" value="1"/>
</dbReference>
<dbReference type="Proteomes" id="UP000199250">
    <property type="component" value="Unassembled WGS sequence"/>
</dbReference>
<dbReference type="PRINTS" id="PR00834">
    <property type="entry name" value="PROTEASES2C"/>
</dbReference>
<dbReference type="EMBL" id="FNYO01000001">
    <property type="protein sequence ID" value="SEI37327.1"/>
    <property type="molecule type" value="Genomic_DNA"/>
</dbReference>
<evidence type="ECO:0000313" key="6">
    <source>
        <dbReference type="EMBL" id="SEI37327.1"/>
    </source>
</evidence>
<dbReference type="STRING" id="170623.SAMN04244579_00022"/>
<keyword evidence="4" id="KW-0720">Serine protease</keyword>
<dbReference type="Pfam" id="PF13365">
    <property type="entry name" value="Trypsin_2"/>
    <property type="match status" value="1"/>
</dbReference>
<evidence type="ECO:0000313" key="7">
    <source>
        <dbReference type="EMBL" id="SEI59148.1"/>
    </source>
</evidence>
<dbReference type="Pfam" id="PF13180">
    <property type="entry name" value="PDZ_2"/>
    <property type="match status" value="1"/>
</dbReference>
<dbReference type="PANTHER" id="PTHR22939">
    <property type="entry name" value="SERINE PROTEASE FAMILY S1C HTRA-RELATED"/>
    <property type="match status" value="1"/>
</dbReference>
<dbReference type="RefSeq" id="WP_090730381.1">
    <property type="nucleotide sequence ID" value="NZ_FNYO01000001.1"/>
</dbReference>
<dbReference type="InterPro" id="IPR036034">
    <property type="entry name" value="PDZ_sf"/>
</dbReference>
<dbReference type="Gene3D" id="2.30.42.10">
    <property type="match status" value="1"/>
</dbReference>
<dbReference type="CDD" id="cd10839">
    <property type="entry name" value="cpPDZ1_DegP-like"/>
    <property type="match status" value="1"/>
</dbReference>
<reference evidence="8 9" key="1">
    <citation type="submission" date="2016-10" db="EMBL/GenBank/DDBJ databases">
        <authorList>
            <person name="de Groot N.N."/>
        </authorList>
    </citation>
    <scope>NUCLEOTIDE SEQUENCE [LARGE SCALE GENOMIC DNA]</scope>
    <source>
        <strain evidence="6 8">DSM 1041</strain>
        <strain evidence="7 9">DSM 373</strain>
    </source>
</reference>